<dbReference type="Proteomes" id="UP001365542">
    <property type="component" value="Unassembled WGS sequence"/>
</dbReference>
<sequence>MKITYLAVGLFAALAAAGPQRITVTDDNSTRIQREMLKTTTKHTTTPKHTTTRTTTKKTTTRSTRTTITPRTTITLNPPAHTPTGVCTLSLCADMVNECGMMYGGCFPACPGWPTPQFTPPPCPTATKCDQQICVDDVNECGMMFGGCFDACPGSPTPTFVPPPCPPGSKTKTPRDKIRLVL</sequence>
<feature type="signal peptide" evidence="2">
    <location>
        <begin position="1"/>
        <end position="17"/>
    </location>
</feature>
<protein>
    <submittedName>
        <fullName evidence="3">Uncharacterized protein</fullName>
    </submittedName>
</protein>
<dbReference type="AlphaFoldDB" id="A0AAV9WVF9"/>
<evidence type="ECO:0000256" key="1">
    <source>
        <dbReference type="SAM" id="MobiDB-lite"/>
    </source>
</evidence>
<evidence type="ECO:0000313" key="4">
    <source>
        <dbReference type="Proteomes" id="UP001365542"/>
    </source>
</evidence>
<feature type="chain" id="PRO_5043317487" evidence="2">
    <location>
        <begin position="18"/>
        <end position="182"/>
    </location>
</feature>
<keyword evidence="2" id="KW-0732">Signal</keyword>
<keyword evidence="4" id="KW-1185">Reference proteome</keyword>
<evidence type="ECO:0000313" key="3">
    <source>
        <dbReference type="EMBL" id="KAK6525252.1"/>
    </source>
</evidence>
<organism evidence="3 4">
    <name type="scientific">Orbilia ellipsospora</name>
    <dbReference type="NCBI Taxonomy" id="2528407"/>
    <lineage>
        <taxon>Eukaryota</taxon>
        <taxon>Fungi</taxon>
        <taxon>Dikarya</taxon>
        <taxon>Ascomycota</taxon>
        <taxon>Pezizomycotina</taxon>
        <taxon>Orbiliomycetes</taxon>
        <taxon>Orbiliales</taxon>
        <taxon>Orbiliaceae</taxon>
        <taxon>Orbilia</taxon>
    </lineage>
</organism>
<feature type="region of interest" description="Disordered" evidence="1">
    <location>
        <begin position="41"/>
        <end position="65"/>
    </location>
</feature>
<name>A0AAV9WVF9_9PEZI</name>
<proteinExistence type="predicted"/>
<gene>
    <name evidence="3" type="ORF">TWF694_005398</name>
</gene>
<reference evidence="3 4" key="1">
    <citation type="submission" date="2019-10" db="EMBL/GenBank/DDBJ databases">
        <authorList>
            <person name="Palmer J.M."/>
        </authorList>
    </citation>
    <scope>NUCLEOTIDE SEQUENCE [LARGE SCALE GENOMIC DNA]</scope>
    <source>
        <strain evidence="3 4">TWF694</strain>
    </source>
</reference>
<evidence type="ECO:0000256" key="2">
    <source>
        <dbReference type="SAM" id="SignalP"/>
    </source>
</evidence>
<feature type="compositionally biased region" description="Low complexity" evidence="1">
    <location>
        <begin position="41"/>
        <end position="54"/>
    </location>
</feature>
<accession>A0AAV9WVF9</accession>
<dbReference type="EMBL" id="JAVHJO010000017">
    <property type="protein sequence ID" value="KAK6525252.1"/>
    <property type="molecule type" value="Genomic_DNA"/>
</dbReference>
<comment type="caution">
    <text evidence="3">The sequence shown here is derived from an EMBL/GenBank/DDBJ whole genome shotgun (WGS) entry which is preliminary data.</text>
</comment>